<reference evidence="1" key="1">
    <citation type="submission" date="2014-11" db="EMBL/GenBank/DDBJ databases">
        <authorList>
            <person name="Amaro Gonzalez C."/>
        </authorList>
    </citation>
    <scope>NUCLEOTIDE SEQUENCE</scope>
</reference>
<proteinExistence type="predicted"/>
<dbReference type="AlphaFoldDB" id="A0A0E9XGQ9"/>
<protein>
    <submittedName>
        <fullName evidence="1">Uncharacterized protein</fullName>
    </submittedName>
</protein>
<sequence length="86" mass="9615">MAISCPSINEQKVFLNQFSPHAGISKCTHENTKGTFCFAYTHKRRDADHLVSGVLFFFFQPAQFLTLEPFTFTLTPLLSVANSATV</sequence>
<name>A0A0E9XGQ9_ANGAN</name>
<accession>A0A0E9XGQ9</accession>
<organism evidence="1">
    <name type="scientific">Anguilla anguilla</name>
    <name type="common">European freshwater eel</name>
    <name type="synonym">Muraena anguilla</name>
    <dbReference type="NCBI Taxonomy" id="7936"/>
    <lineage>
        <taxon>Eukaryota</taxon>
        <taxon>Metazoa</taxon>
        <taxon>Chordata</taxon>
        <taxon>Craniata</taxon>
        <taxon>Vertebrata</taxon>
        <taxon>Euteleostomi</taxon>
        <taxon>Actinopterygii</taxon>
        <taxon>Neopterygii</taxon>
        <taxon>Teleostei</taxon>
        <taxon>Anguilliformes</taxon>
        <taxon>Anguillidae</taxon>
        <taxon>Anguilla</taxon>
    </lineage>
</organism>
<dbReference type="EMBL" id="GBXM01006670">
    <property type="protein sequence ID" value="JAI01908.1"/>
    <property type="molecule type" value="Transcribed_RNA"/>
</dbReference>
<reference evidence="1" key="2">
    <citation type="journal article" date="2015" name="Fish Shellfish Immunol.">
        <title>Early steps in the European eel (Anguilla anguilla)-Vibrio vulnificus interaction in the gills: Role of the RtxA13 toxin.</title>
        <authorList>
            <person name="Callol A."/>
            <person name="Pajuelo D."/>
            <person name="Ebbesson L."/>
            <person name="Teles M."/>
            <person name="MacKenzie S."/>
            <person name="Amaro C."/>
        </authorList>
    </citation>
    <scope>NUCLEOTIDE SEQUENCE</scope>
</reference>
<evidence type="ECO:0000313" key="1">
    <source>
        <dbReference type="EMBL" id="JAI01908.1"/>
    </source>
</evidence>